<dbReference type="InterPro" id="IPR036236">
    <property type="entry name" value="Znf_C2H2_sf"/>
</dbReference>
<evidence type="ECO:0000256" key="10">
    <source>
        <dbReference type="SAM" id="MobiDB-lite"/>
    </source>
</evidence>
<evidence type="ECO:0000256" key="4">
    <source>
        <dbReference type="ARBA" id="ARBA00022771"/>
    </source>
</evidence>
<comment type="subcellular location">
    <subcellularLocation>
        <location evidence="1">Nucleus</location>
    </subcellularLocation>
</comment>
<evidence type="ECO:0000256" key="9">
    <source>
        <dbReference type="PROSITE-ProRule" id="PRU00042"/>
    </source>
</evidence>
<dbReference type="AlphaFoldDB" id="A0AAF3FT40"/>
<evidence type="ECO:0000256" key="5">
    <source>
        <dbReference type="ARBA" id="ARBA00022833"/>
    </source>
</evidence>
<evidence type="ECO:0000313" key="12">
    <source>
        <dbReference type="Proteomes" id="UP000887575"/>
    </source>
</evidence>
<dbReference type="GO" id="GO:0000978">
    <property type="term" value="F:RNA polymerase II cis-regulatory region sequence-specific DNA binding"/>
    <property type="evidence" value="ECO:0007669"/>
    <property type="project" value="TreeGrafter"/>
</dbReference>
<keyword evidence="6" id="KW-0805">Transcription regulation</keyword>
<accession>A0AAF3FT40</accession>
<dbReference type="PROSITE" id="PS50157">
    <property type="entry name" value="ZINC_FINGER_C2H2_2"/>
    <property type="match status" value="1"/>
</dbReference>
<dbReference type="GO" id="GO:0005634">
    <property type="term" value="C:nucleus"/>
    <property type="evidence" value="ECO:0007669"/>
    <property type="project" value="UniProtKB-SubCell"/>
</dbReference>
<feature type="region of interest" description="Disordered" evidence="10">
    <location>
        <begin position="141"/>
        <end position="195"/>
    </location>
</feature>
<evidence type="ECO:0000256" key="7">
    <source>
        <dbReference type="ARBA" id="ARBA00023163"/>
    </source>
</evidence>
<proteinExistence type="predicted"/>
<evidence type="ECO:0000256" key="3">
    <source>
        <dbReference type="ARBA" id="ARBA00022737"/>
    </source>
</evidence>
<feature type="compositionally biased region" description="Basic and acidic residues" evidence="10">
    <location>
        <begin position="154"/>
        <end position="195"/>
    </location>
</feature>
<evidence type="ECO:0000256" key="2">
    <source>
        <dbReference type="ARBA" id="ARBA00022723"/>
    </source>
</evidence>
<feature type="compositionally biased region" description="Low complexity" evidence="10">
    <location>
        <begin position="341"/>
        <end position="360"/>
    </location>
</feature>
<dbReference type="SMART" id="SM00355">
    <property type="entry name" value="ZnF_C2H2"/>
    <property type="match status" value="3"/>
</dbReference>
<evidence type="ECO:0000256" key="8">
    <source>
        <dbReference type="ARBA" id="ARBA00023242"/>
    </source>
</evidence>
<dbReference type="InterPro" id="IPR042972">
    <property type="entry name" value="INSM1/2"/>
</dbReference>
<dbReference type="SUPFAM" id="SSF57667">
    <property type="entry name" value="beta-beta-alpha zinc fingers"/>
    <property type="match status" value="1"/>
</dbReference>
<dbReference type="FunFam" id="3.30.160.60:FF:001896">
    <property type="entry name" value="insulinoma-associated protein 1b"/>
    <property type="match status" value="1"/>
</dbReference>
<evidence type="ECO:0000256" key="1">
    <source>
        <dbReference type="ARBA" id="ARBA00004123"/>
    </source>
</evidence>
<keyword evidence="12" id="KW-1185">Reference proteome</keyword>
<dbReference type="GO" id="GO:0010564">
    <property type="term" value="P:regulation of cell cycle process"/>
    <property type="evidence" value="ECO:0007669"/>
    <property type="project" value="TreeGrafter"/>
</dbReference>
<dbReference type="GO" id="GO:0008270">
    <property type="term" value="F:zinc ion binding"/>
    <property type="evidence" value="ECO:0007669"/>
    <property type="project" value="UniProtKB-KW"/>
</dbReference>
<feature type="region of interest" description="Disordered" evidence="10">
    <location>
        <begin position="340"/>
        <end position="360"/>
    </location>
</feature>
<keyword evidence="7" id="KW-0804">Transcription</keyword>
<name>A0AAF3FT40_9BILA</name>
<dbReference type="PANTHER" id="PTHR15065:SF4">
    <property type="entry name" value="LD18634P"/>
    <property type="match status" value="1"/>
</dbReference>
<organism evidence="12 13">
    <name type="scientific">Mesorhabditis belari</name>
    <dbReference type="NCBI Taxonomy" id="2138241"/>
    <lineage>
        <taxon>Eukaryota</taxon>
        <taxon>Metazoa</taxon>
        <taxon>Ecdysozoa</taxon>
        <taxon>Nematoda</taxon>
        <taxon>Chromadorea</taxon>
        <taxon>Rhabditida</taxon>
        <taxon>Rhabditina</taxon>
        <taxon>Rhabditomorpha</taxon>
        <taxon>Rhabditoidea</taxon>
        <taxon>Rhabditidae</taxon>
        <taxon>Mesorhabditinae</taxon>
        <taxon>Mesorhabditis</taxon>
    </lineage>
</organism>
<keyword evidence="4 9" id="KW-0863">Zinc-finger</keyword>
<feature type="domain" description="C2H2-type" evidence="11">
    <location>
        <begin position="283"/>
        <end position="310"/>
    </location>
</feature>
<evidence type="ECO:0000256" key="6">
    <source>
        <dbReference type="ARBA" id="ARBA00023015"/>
    </source>
</evidence>
<dbReference type="InterPro" id="IPR013087">
    <property type="entry name" value="Znf_C2H2_type"/>
</dbReference>
<keyword evidence="2" id="KW-0479">Metal-binding</keyword>
<sequence length="382" mass="42680">MSMGDLWAMSTLLSKHSLQQSLGNTVSSSTLYNHSSTVPTSSLSSIGATPSPVPSCTSEESHEQKHQSLIDSRLIASSLYPQTFGVQWPTPDCLLSLNGSQLILGGEADRFESEVDKPDPSLPKPIPLREVNKSFLFDSNDEPIVLPQNSTRKRGIDLKNDEKRKEMKRRKGEEKEKEKEKEREKEKEKEKEKEIGEETMISPVSGMFIKEASTLAPPEQLQKEADQLDETAAFVDVTEESRRVISTIVNVIGDCVCFLCRVKYDDVFRLAQHKCPRIAHQEYKCPECEKVFSCPANLASHRRWHKPKENADGQQQCQHCNQVFTTKKSLRSHSHQCARLNSRSQSPSSSTSLVSSSPPLSNFSTPFQSLLSTLISTPLGSS</sequence>
<keyword evidence="3" id="KW-0677">Repeat</keyword>
<dbReference type="WBParaSite" id="MBELARI_LOCUS9878">
    <property type="protein sequence ID" value="MBELARI_LOCUS9878"/>
    <property type="gene ID" value="MBELARI_LOCUS9878"/>
</dbReference>
<feature type="region of interest" description="Disordered" evidence="10">
    <location>
        <begin position="38"/>
        <end position="67"/>
    </location>
</feature>
<evidence type="ECO:0000259" key="11">
    <source>
        <dbReference type="PROSITE" id="PS50157"/>
    </source>
</evidence>
<dbReference type="PANTHER" id="PTHR15065">
    <property type="entry name" value="INSULINOMA-ASSOCIATED 1"/>
    <property type="match status" value="1"/>
</dbReference>
<dbReference type="Proteomes" id="UP000887575">
    <property type="component" value="Unassembled WGS sequence"/>
</dbReference>
<dbReference type="PROSITE" id="PS00028">
    <property type="entry name" value="ZINC_FINGER_C2H2_1"/>
    <property type="match status" value="1"/>
</dbReference>
<evidence type="ECO:0000313" key="13">
    <source>
        <dbReference type="WBParaSite" id="MBELARI_LOCUS9878"/>
    </source>
</evidence>
<keyword evidence="5" id="KW-0862">Zinc</keyword>
<reference evidence="13" key="1">
    <citation type="submission" date="2024-02" db="UniProtKB">
        <authorList>
            <consortium name="WormBaseParasite"/>
        </authorList>
    </citation>
    <scope>IDENTIFICATION</scope>
</reference>
<dbReference type="GO" id="GO:0017053">
    <property type="term" value="C:transcription repressor complex"/>
    <property type="evidence" value="ECO:0007669"/>
    <property type="project" value="TreeGrafter"/>
</dbReference>
<keyword evidence="8" id="KW-0539">Nucleus</keyword>
<dbReference type="Gene3D" id="3.30.160.60">
    <property type="entry name" value="Classic Zinc Finger"/>
    <property type="match status" value="1"/>
</dbReference>
<dbReference type="GO" id="GO:0030182">
    <property type="term" value="P:neuron differentiation"/>
    <property type="evidence" value="ECO:0007669"/>
    <property type="project" value="TreeGrafter"/>
</dbReference>
<dbReference type="GO" id="GO:0001227">
    <property type="term" value="F:DNA-binding transcription repressor activity, RNA polymerase II-specific"/>
    <property type="evidence" value="ECO:0007669"/>
    <property type="project" value="TreeGrafter"/>
</dbReference>
<protein>
    <recommendedName>
        <fullName evidence="11">C2H2-type domain-containing protein</fullName>
    </recommendedName>
</protein>